<reference evidence="1 2" key="1">
    <citation type="submission" date="2019-02" db="EMBL/GenBank/DDBJ databases">
        <title>The genomic architecture of introgression among sibling species of bacteria.</title>
        <authorList>
            <person name="Cavassim M.I.A."/>
            <person name="Moeskjaer S."/>
            <person name="Moslemi C."/>
            <person name="Fields B."/>
            <person name="Bachmann A."/>
            <person name="Vilhjalmsson B."/>
            <person name="Schierup M.H."/>
            <person name="Young J.P.W."/>
            <person name="Andersen S.U."/>
        </authorList>
    </citation>
    <scope>NUCLEOTIDE SEQUENCE [LARGE SCALE GENOMIC DNA]</scope>
    <source>
        <strain evidence="1 2">SM145A</strain>
    </source>
</reference>
<dbReference type="Proteomes" id="UP000293652">
    <property type="component" value="Unassembled WGS sequence"/>
</dbReference>
<accession>A0A4V2IJA0</accession>
<sequence>MSDDEDSQVSVVAVSAPLFRDGFNHIQVFTSDDQVPLGVQIDEYRYDTVSIRAPKRRRIRFYGADKRDQLLDAQGHQVLASLKSEPSKPYRELSKAFAPEKILELEFMGHLKIDRTVSFTDKTWRVSAR</sequence>
<dbReference type="RefSeq" id="WP_130750019.1">
    <property type="nucleotide sequence ID" value="NZ_SIPC01000001.1"/>
</dbReference>
<gene>
    <name evidence="1" type="ORF">ELI03_14190</name>
</gene>
<evidence type="ECO:0000313" key="2">
    <source>
        <dbReference type="Proteomes" id="UP000293652"/>
    </source>
</evidence>
<proteinExistence type="predicted"/>
<evidence type="ECO:0000313" key="1">
    <source>
        <dbReference type="EMBL" id="TAX72816.1"/>
    </source>
</evidence>
<comment type="caution">
    <text evidence="1">The sequence shown here is derived from an EMBL/GenBank/DDBJ whole genome shotgun (WGS) entry which is preliminary data.</text>
</comment>
<dbReference type="EMBL" id="SIPC01000001">
    <property type="protein sequence ID" value="TAX72816.1"/>
    <property type="molecule type" value="Genomic_DNA"/>
</dbReference>
<name>A0A4V2IJA0_RHILE</name>
<protein>
    <submittedName>
        <fullName evidence="1">Uncharacterized protein</fullName>
    </submittedName>
</protein>
<dbReference type="AlphaFoldDB" id="A0A4V2IJA0"/>
<organism evidence="1 2">
    <name type="scientific">Rhizobium leguminosarum</name>
    <dbReference type="NCBI Taxonomy" id="384"/>
    <lineage>
        <taxon>Bacteria</taxon>
        <taxon>Pseudomonadati</taxon>
        <taxon>Pseudomonadota</taxon>
        <taxon>Alphaproteobacteria</taxon>
        <taxon>Hyphomicrobiales</taxon>
        <taxon>Rhizobiaceae</taxon>
        <taxon>Rhizobium/Agrobacterium group</taxon>
        <taxon>Rhizobium</taxon>
    </lineage>
</organism>